<evidence type="ECO:0000259" key="2">
    <source>
        <dbReference type="Pfam" id="PF03732"/>
    </source>
</evidence>
<sequence length="240" mass="28120">MVENPRNVNSRLTQDNQHGTPFLVHENQPTHAPSVFDRLGVGSSITPPLPTQSRCSEHSEARIEIMKDPKFVPARFEDDKEKLECHEDDDEENLPFFDLLKAMELSINFRMPPMEKYNKREDPTDNINVYKTKLHGNSSVVKCRNFHTILTSDAKRWYNKLKPRSIKSWPQLKWKFINAFIRNWTMIVDIVQLHYIRQKEGDSVKSYFKRFSNIINKIESVTKDKALDALVTGLHMFTPF</sequence>
<dbReference type="Pfam" id="PF03732">
    <property type="entry name" value="Retrotrans_gag"/>
    <property type="match status" value="1"/>
</dbReference>
<dbReference type="PANTHER" id="PTHR33223">
    <property type="entry name" value="CCHC-TYPE DOMAIN-CONTAINING PROTEIN"/>
    <property type="match status" value="1"/>
</dbReference>
<proteinExistence type="predicted"/>
<evidence type="ECO:0000313" key="4">
    <source>
        <dbReference type="Proteomes" id="UP001604336"/>
    </source>
</evidence>
<protein>
    <recommendedName>
        <fullName evidence="2">Retrotransposon gag domain-containing protein</fullName>
    </recommendedName>
</protein>
<dbReference type="Proteomes" id="UP001604336">
    <property type="component" value="Unassembled WGS sequence"/>
</dbReference>
<dbReference type="PANTHER" id="PTHR33223:SF10">
    <property type="entry name" value="AMINOTRANSFERASE-LIKE PLANT MOBILE DOMAIN-CONTAINING PROTEIN"/>
    <property type="match status" value="1"/>
</dbReference>
<dbReference type="InterPro" id="IPR005162">
    <property type="entry name" value="Retrotrans_gag_dom"/>
</dbReference>
<name>A0ABD1RUJ9_9LAMI</name>
<feature type="compositionally biased region" description="Polar residues" evidence="1">
    <location>
        <begin position="1"/>
        <end position="19"/>
    </location>
</feature>
<gene>
    <name evidence="3" type="ORF">Adt_27733</name>
</gene>
<evidence type="ECO:0000313" key="3">
    <source>
        <dbReference type="EMBL" id="KAL2492105.1"/>
    </source>
</evidence>
<feature type="domain" description="Retrotransposon gag" evidence="2">
    <location>
        <begin position="146"/>
        <end position="235"/>
    </location>
</feature>
<dbReference type="AlphaFoldDB" id="A0ABD1RUJ9"/>
<feature type="region of interest" description="Disordered" evidence="1">
    <location>
        <begin position="1"/>
        <end position="21"/>
    </location>
</feature>
<accession>A0ABD1RUJ9</accession>
<comment type="caution">
    <text evidence="3">The sequence shown here is derived from an EMBL/GenBank/DDBJ whole genome shotgun (WGS) entry which is preliminary data.</text>
</comment>
<reference evidence="4" key="1">
    <citation type="submission" date="2024-07" db="EMBL/GenBank/DDBJ databases">
        <title>Two chromosome-level genome assemblies of Korean endemic species Abeliophyllum distichum and Forsythia ovata (Oleaceae).</title>
        <authorList>
            <person name="Jang H."/>
        </authorList>
    </citation>
    <scope>NUCLEOTIDE SEQUENCE [LARGE SCALE GENOMIC DNA]</scope>
</reference>
<dbReference type="EMBL" id="JBFOLK010000008">
    <property type="protein sequence ID" value="KAL2492105.1"/>
    <property type="molecule type" value="Genomic_DNA"/>
</dbReference>
<evidence type="ECO:0000256" key="1">
    <source>
        <dbReference type="SAM" id="MobiDB-lite"/>
    </source>
</evidence>
<organism evidence="3 4">
    <name type="scientific">Abeliophyllum distichum</name>
    <dbReference type="NCBI Taxonomy" id="126358"/>
    <lineage>
        <taxon>Eukaryota</taxon>
        <taxon>Viridiplantae</taxon>
        <taxon>Streptophyta</taxon>
        <taxon>Embryophyta</taxon>
        <taxon>Tracheophyta</taxon>
        <taxon>Spermatophyta</taxon>
        <taxon>Magnoliopsida</taxon>
        <taxon>eudicotyledons</taxon>
        <taxon>Gunneridae</taxon>
        <taxon>Pentapetalae</taxon>
        <taxon>asterids</taxon>
        <taxon>lamiids</taxon>
        <taxon>Lamiales</taxon>
        <taxon>Oleaceae</taxon>
        <taxon>Forsythieae</taxon>
        <taxon>Abeliophyllum</taxon>
    </lineage>
</organism>
<keyword evidence="4" id="KW-1185">Reference proteome</keyword>